<dbReference type="Proteomes" id="UP000571701">
    <property type="component" value="Unassembled WGS sequence"/>
</dbReference>
<reference evidence="1 2" key="1">
    <citation type="submission" date="2020-07" db="EMBL/GenBank/DDBJ databases">
        <title>Vibrio marinisediminis sp. nov., isolated from marine sediment.</title>
        <authorList>
            <person name="Ji X."/>
        </authorList>
    </citation>
    <scope>NUCLEOTIDE SEQUENCE [LARGE SCALE GENOMIC DNA]</scope>
    <source>
        <strain evidence="1 2">404</strain>
    </source>
</reference>
<proteinExistence type="predicted"/>
<dbReference type="GO" id="GO:0005975">
    <property type="term" value="P:carbohydrate metabolic process"/>
    <property type="evidence" value="ECO:0007669"/>
    <property type="project" value="InterPro"/>
</dbReference>
<evidence type="ECO:0000313" key="1">
    <source>
        <dbReference type="EMBL" id="MBA5762797.1"/>
    </source>
</evidence>
<dbReference type="SUPFAM" id="SSF88713">
    <property type="entry name" value="Glycoside hydrolase/deacetylase"/>
    <property type="match status" value="1"/>
</dbReference>
<dbReference type="AlphaFoldDB" id="A0A7W2FRD8"/>
<name>A0A7W2FRD8_9VIBR</name>
<gene>
    <name evidence="1" type="ORF">H2O73_10615</name>
</gene>
<dbReference type="EMBL" id="JACFYF010000005">
    <property type="protein sequence ID" value="MBA5762797.1"/>
    <property type="molecule type" value="Genomic_DNA"/>
</dbReference>
<organism evidence="1 2">
    <name type="scientific">Vibrio marinisediminis</name>
    <dbReference type="NCBI Taxonomy" id="2758441"/>
    <lineage>
        <taxon>Bacteria</taxon>
        <taxon>Pseudomonadati</taxon>
        <taxon>Pseudomonadota</taxon>
        <taxon>Gammaproteobacteria</taxon>
        <taxon>Vibrionales</taxon>
        <taxon>Vibrionaceae</taxon>
        <taxon>Vibrio</taxon>
    </lineage>
</organism>
<protein>
    <recommendedName>
        <fullName evidence="3">NodB homology domain-containing protein</fullName>
    </recommendedName>
</protein>
<dbReference type="Gene3D" id="3.20.20.370">
    <property type="entry name" value="Glycoside hydrolase/deacetylase"/>
    <property type="match status" value="1"/>
</dbReference>
<dbReference type="RefSeq" id="WP_182108819.1">
    <property type="nucleotide sequence ID" value="NZ_JACFYF010000005.1"/>
</dbReference>
<evidence type="ECO:0008006" key="3">
    <source>
        <dbReference type="Google" id="ProtNLM"/>
    </source>
</evidence>
<sequence length="338" mass="40187">MKTLLTFDYEVFFGENHSNENDVLFEPTKKLLTIANKHDVKLVFFIDICSLFAYEKYHQYEYVERFIRQVEEIRNFGHDIQMHFHPHWLDSIYDGVENMWLHDYKNWSYSDLVDNCDQVKADAIFDLAQNKFIEIVRKEPVAFRSGGYTIQPNEKELINTLQSHGYKCDSSVFPLRRFVSNAQYFDYINCPNLNYWRTDTTSFLNVGESGLVEVPIFALERNILLSFKYYSLKIINKFCKSKSFSKRGKGATLQPESYQSDSFSFSFDMAEMKDKKLIKLLVSDYINKYRNDDQLILNVLSHPKAMFDESLDVFEWFILYMKKKYNCHFVGFDDLEVY</sequence>
<keyword evidence="2" id="KW-1185">Reference proteome</keyword>
<dbReference type="InterPro" id="IPR011330">
    <property type="entry name" value="Glyco_hydro/deAcase_b/a-brl"/>
</dbReference>
<comment type="caution">
    <text evidence="1">The sequence shown here is derived from an EMBL/GenBank/DDBJ whole genome shotgun (WGS) entry which is preliminary data.</text>
</comment>
<accession>A0A7W2FRD8</accession>
<evidence type="ECO:0000313" key="2">
    <source>
        <dbReference type="Proteomes" id="UP000571701"/>
    </source>
</evidence>